<sequence length="245" mass="27724">EDSYAEIQKMLKIMQMEQQVGVYKGAEAALPDEVTALPSQGSELIIREAMKDDPAPLFVIFLGPLTDMASAYLQEPQIAGRLTAVWIGGGVYPEGSDEFNLGNDIAAANVVFRSPIPLWQVPKNVYSMIRVSLAELAVKVMPHGELGAYLFQQLVEFNMKWGDKPSWPKGEIWMLGDSPAVSLLLDDHAFEYDLREAPYILPNMRYEFGHSGRDIRVYRYVDARFTLEDLYAKLELFHRYNKLNA</sequence>
<dbReference type="InterPro" id="IPR001910">
    <property type="entry name" value="Inosine/uridine_hydrolase_dom"/>
</dbReference>
<dbReference type="PANTHER" id="PTHR12304:SF4">
    <property type="entry name" value="URIDINE NUCLEOSIDASE"/>
    <property type="match status" value="1"/>
</dbReference>
<keyword evidence="5" id="KW-1185">Reference proteome</keyword>
<evidence type="ECO:0000313" key="5">
    <source>
        <dbReference type="Proteomes" id="UP001519887"/>
    </source>
</evidence>
<dbReference type="EMBL" id="JAHZIK010001959">
    <property type="protein sequence ID" value="MBW7460004.1"/>
    <property type="molecule type" value="Genomic_DNA"/>
</dbReference>
<evidence type="ECO:0000313" key="4">
    <source>
        <dbReference type="EMBL" id="MBW7460004.1"/>
    </source>
</evidence>
<evidence type="ECO:0000256" key="1">
    <source>
        <dbReference type="ARBA" id="ARBA00022801"/>
    </source>
</evidence>
<dbReference type="InterPro" id="IPR036452">
    <property type="entry name" value="Ribo_hydro-like"/>
</dbReference>
<accession>A0ABS7CGL0</accession>
<feature type="non-terminal residue" evidence="4">
    <location>
        <position position="1"/>
    </location>
</feature>
<dbReference type="Gene3D" id="3.90.245.10">
    <property type="entry name" value="Ribonucleoside hydrolase-like"/>
    <property type="match status" value="1"/>
</dbReference>
<reference evidence="4 5" key="1">
    <citation type="submission" date="2021-07" db="EMBL/GenBank/DDBJ databases">
        <title>Paenibacillus radiodurans sp. nov., isolated from the southeastern edge of Tengger Desert.</title>
        <authorList>
            <person name="Zhang G."/>
        </authorList>
    </citation>
    <scope>NUCLEOTIDE SEQUENCE [LARGE SCALE GENOMIC DNA]</scope>
    <source>
        <strain evidence="4 5">CCM 7311</strain>
    </source>
</reference>
<dbReference type="InterPro" id="IPR023186">
    <property type="entry name" value="IUNH"/>
</dbReference>
<organism evidence="4 5">
    <name type="scientific">Paenibacillus sepulcri</name>
    <dbReference type="NCBI Taxonomy" id="359917"/>
    <lineage>
        <taxon>Bacteria</taxon>
        <taxon>Bacillati</taxon>
        <taxon>Bacillota</taxon>
        <taxon>Bacilli</taxon>
        <taxon>Bacillales</taxon>
        <taxon>Paenibacillaceae</taxon>
        <taxon>Paenibacillus</taxon>
    </lineage>
</organism>
<protein>
    <submittedName>
        <fullName evidence="4">Nucleoside hydrolase</fullName>
    </submittedName>
</protein>
<feature type="domain" description="Inosine/uridine-preferring nucleoside hydrolase" evidence="3">
    <location>
        <begin position="8"/>
        <end position="192"/>
    </location>
</feature>
<name>A0ABS7CGL0_9BACL</name>
<proteinExistence type="predicted"/>
<evidence type="ECO:0000256" key="2">
    <source>
        <dbReference type="ARBA" id="ARBA00023295"/>
    </source>
</evidence>
<dbReference type="PANTHER" id="PTHR12304">
    <property type="entry name" value="INOSINE-URIDINE PREFERRING NUCLEOSIDE HYDROLASE"/>
    <property type="match status" value="1"/>
</dbReference>
<gene>
    <name evidence="4" type="ORF">K0U00_38680</name>
</gene>
<keyword evidence="1 4" id="KW-0378">Hydrolase</keyword>
<dbReference type="Pfam" id="PF01156">
    <property type="entry name" value="IU_nuc_hydro"/>
    <property type="match status" value="1"/>
</dbReference>
<dbReference type="Proteomes" id="UP001519887">
    <property type="component" value="Unassembled WGS sequence"/>
</dbReference>
<dbReference type="SUPFAM" id="SSF53590">
    <property type="entry name" value="Nucleoside hydrolase"/>
    <property type="match status" value="1"/>
</dbReference>
<evidence type="ECO:0000259" key="3">
    <source>
        <dbReference type="Pfam" id="PF01156"/>
    </source>
</evidence>
<comment type="caution">
    <text evidence="4">The sequence shown here is derived from an EMBL/GenBank/DDBJ whole genome shotgun (WGS) entry which is preliminary data.</text>
</comment>
<dbReference type="GO" id="GO:0016787">
    <property type="term" value="F:hydrolase activity"/>
    <property type="evidence" value="ECO:0007669"/>
    <property type="project" value="UniProtKB-KW"/>
</dbReference>
<keyword evidence="2" id="KW-0326">Glycosidase</keyword>